<evidence type="ECO:0000259" key="1">
    <source>
        <dbReference type="Pfam" id="PF13302"/>
    </source>
</evidence>
<dbReference type="AlphaFoldDB" id="A0A2M9D2I7"/>
<sequence>MTDPSDMSPSTESWLPAGWQHPTHVALSTGHHLRPIRASDTELDMDAVMGSRERLWSIYGEAWGWPPASMTAEQDRADLQRHADEMETNESFNFALFDADETELIGCVYIDPSEDETADADISWWVRDEYVGTELEAALNEFVPAWIERDWPLANPRFDLF</sequence>
<proteinExistence type="predicted"/>
<protein>
    <submittedName>
        <fullName evidence="2">Acetyltransferase (GNAT) family protein</fullName>
    </submittedName>
</protein>
<name>A0A2M9D2I7_9MICO</name>
<gene>
    <name evidence="2" type="ORF">CLV85_1966</name>
</gene>
<dbReference type="GO" id="GO:0016747">
    <property type="term" value="F:acyltransferase activity, transferring groups other than amino-acyl groups"/>
    <property type="evidence" value="ECO:0007669"/>
    <property type="project" value="InterPro"/>
</dbReference>
<keyword evidence="2" id="KW-0808">Transferase</keyword>
<dbReference type="SUPFAM" id="SSF55729">
    <property type="entry name" value="Acyl-CoA N-acyltransferases (Nat)"/>
    <property type="match status" value="1"/>
</dbReference>
<dbReference type="OrthoDB" id="3774915at2"/>
<organism evidence="2 3">
    <name type="scientific">Salinibacterium amurskyense</name>
    <dbReference type="NCBI Taxonomy" id="205941"/>
    <lineage>
        <taxon>Bacteria</taxon>
        <taxon>Bacillati</taxon>
        <taxon>Actinomycetota</taxon>
        <taxon>Actinomycetes</taxon>
        <taxon>Micrococcales</taxon>
        <taxon>Microbacteriaceae</taxon>
        <taxon>Salinibacterium</taxon>
    </lineage>
</organism>
<keyword evidence="3" id="KW-1185">Reference proteome</keyword>
<dbReference type="Proteomes" id="UP000231742">
    <property type="component" value="Unassembled WGS sequence"/>
</dbReference>
<feature type="domain" description="N-acetyltransferase" evidence="1">
    <location>
        <begin position="33"/>
        <end position="137"/>
    </location>
</feature>
<dbReference type="EMBL" id="PGFH01000002">
    <property type="protein sequence ID" value="PJJ78396.1"/>
    <property type="molecule type" value="Genomic_DNA"/>
</dbReference>
<dbReference type="InterPro" id="IPR000182">
    <property type="entry name" value="GNAT_dom"/>
</dbReference>
<dbReference type="InterPro" id="IPR016181">
    <property type="entry name" value="Acyl_CoA_acyltransferase"/>
</dbReference>
<reference evidence="2 3" key="1">
    <citation type="submission" date="2017-11" db="EMBL/GenBank/DDBJ databases">
        <title>Genomic Encyclopedia of Archaeal and Bacterial Type Strains, Phase II (KMG-II): From Individual Species to Whole Genera.</title>
        <authorList>
            <person name="Goeker M."/>
        </authorList>
    </citation>
    <scope>NUCLEOTIDE SEQUENCE [LARGE SCALE GENOMIC DNA]</scope>
    <source>
        <strain evidence="2 3">DSM 16400</strain>
    </source>
</reference>
<dbReference type="Pfam" id="PF13302">
    <property type="entry name" value="Acetyltransf_3"/>
    <property type="match status" value="1"/>
</dbReference>
<evidence type="ECO:0000313" key="2">
    <source>
        <dbReference type="EMBL" id="PJJ78396.1"/>
    </source>
</evidence>
<accession>A0A2M9D2I7</accession>
<dbReference type="RefSeq" id="WP_100389441.1">
    <property type="nucleotide sequence ID" value="NZ_BMZU01000002.1"/>
</dbReference>
<comment type="caution">
    <text evidence="2">The sequence shown here is derived from an EMBL/GenBank/DDBJ whole genome shotgun (WGS) entry which is preliminary data.</text>
</comment>
<evidence type="ECO:0000313" key="3">
    <source>
        <dbReference type="Proteomes" id="UP000231742"/>
    </source>
</evidence>
<dbReference type="Gene3D" id="3.40.630.30">
    <property type="match status" value="1"/>
</dbReference>